<dbReference type="PANTHER" id="PTHR46148:SF52">
    <property type="entry name" value="OS04G0603800 PROTEIN"/>
    <property type="match status" value="1"/>
</dbReference>
<dbReference type="InterPro" id="IPR056924">
    <property type="entry name" value="SH3_Tf2-1"/>
</dbReference>
<proteinExistence type="predicted"/>
<name>A0AAQ3NBI8_VIGMU</name>
<evidence type="ECO:0000313" key="3">
    <source>
        <dbReference type="Proteomes" id="UP001374535"/>
    </source>
</evidence>
<sequence>MVDSPPSLHRYIPGETLVEAVSQELQTRDEALRQLKYHLEKAHEQMIRQANKKRKPANFEVGDWVYLRIRPHRQTSMPTRLHPKLSTRYFGPFQIIQKVGEVAYKLQLPETVRIHPVFHVSQLKKVTGERRPVGVLGRRQAQQGKKTEDEITIREQYPNFNLGDKVEFQAEGIDRLGKNKGKFYPVKRVRPLLFIVYRYSFVNKRDLSSYLADKSTLASPNLRAKDELTPEQGELIKSFLRNNQPDLVWEKLNEVNGDSLLMTSNFTEFEVENHENSTWDENNTLTSTADYLASIDSATQAGLDINSDLQLPLALQQLEFEQQPSRQNNLQ</sequence>
<keyword evidence="3" id="KW-1185">Reference proteome</keyword>
<reference evidence="2 3" key="1">
    <citation type="journal article" date="2023" name="Life. Sci Alliance">
        <title>Evolutionary insights into 3D genome organization and epigenetic landscape of Vigna mungo.</title>
        <authorList>
            <person name="Junaid A."/>
            <person name="Singh B."/>
            <person name="Bhatia S."/>
        </authorList>
    </citation>
    <scope>NUCLEOTIDE SEQUENCE [LARGE SCALE GENOMIC DNA]</scope>
    <source>
        <strain evidence="2">Urdbean</strain>
    </source>
</reference>
<feature type="domain" description="Tf2-1-like SH3-like" evidence="1">
    <location>
        <begin position="62"/>
        <end position="126"/>
    </location>
</feature>
<organism evidence="2 3">
    <name type="scientific">Vigna mungo</name>
    <name type="common">Black gram</name>
    <name type="synonym">Phaseolus mungo</name>
    <dbReference type="NCBI Taxonomy" id="3915"/>
    <lineage>
        <taxon>Eukaryota</taxon>
        <taxon>Viridiplantae</taxon>
        <taxon>Streptophyta</taxon>
        <taxon>Embryophyta</taxon>
        <taxon>Tracheophyta</taxon>
        <taxon>Spermatophyta</taxon>
        <taxon>Magnoliopsida</taxon>
        <taxon>eudicotyledons</taxon>
        <taxon>Gunneridae</taxon>
        <taxon>Pentapetalae</taxon>
        <taxon>rosids</taxon>
        <taxon>fabids</taxon>
        <taxon>Fabales</taxon>
        <taxon>Fabaceae</taxon>
        <taxon>Papilionoideae</taxon>
        <taxon>50 kb inversion clade</taxon>
        <taxon>NPAAA clade</taxon>
        <taxon>indigoferoid/millettioid clade</taxon>
        <taxon>Phaseoleae</taxon>
        <taxon>Vigna</taxon>
    </lineage>
</organism>
<evidence type="ECO:0000313" key="2">
    <source>
        <dbReference type="EMBL" id="WVZ06680.1"/>
    </source>
</evidence>
<dbReference type="PANTHER" id="PTHR46148">
    <property type="entry name" value="CHROMO DOMAIN-CONTAINING PROTEIN"/>
    <property type="match status" value="1"/>
</dbReference>
<dbReference type="AlphaFoldDB" id="A0AAQ3NBI8"/>
<dbReference type="EMBL" id="CP144695">
    <property type="protein sequence ID" value="WVZ06680.1"/>
    <property type="molecule type" value="Genomic_DNA"/>
</dbReference>
<protein>
    <recommendedName>
        <fullName evidence="1">Tf2-1-like SH3-like domain-containing protein</fullName>
    </recommendedName>
</protein>
<gene>
    <name evidence="2" type="ORF">V8G54_020026</name>
</gene>
<dbReference type="Proteomes" id="UP001374535">
    <property type="component" value="Chromosome 6"/>
</dbReference>
<evidence type="ECO:0000259" key="1">
    <source>
        <dbReference type="Pfam" id="PF24626"/>
    </source>
</evidence>
<accession>A0AAQ3NBI8</accession>
<dbReference type="Pfam" id="PF24626">
    <property type="entry name" value="SH3_Tf2-1"/>
    <property type="match status" value="1"/>
</dbReference>